<evidence type="ECO:0000256" key="1">
    <source>
        <dbReference type="SAM" id="MobiDB-lite"/>
    </source>
</evidence>
<evidence type="ECO:0000259" key="2">
    <source>
        <dbReference type="Pfam" id="PF01370"/>
    </source>
</evidence>
<feature type="domain" description="NAD-dependent epimerase/dehydratase" evidence="2">
    <location>
        <begin position="10"/>
        <end position="86"/>
    </location>
</feature>
<evidence type="ECO:0000313" key="3">
    <source>
        <dbReference type="EMBL" id="QDS69402.1"/>
    </source>
</evidence>
<dbReference type="PANTHER" id="PTHR12126">
    <property type="entry name" value="NADH-UBIQUINONE OXIDOREDUCTASE 39 KDA SUBUNIT-RELATED"/>
    <property type="match status" value="1"/>
</dbReference>
<gene>
    <name evidence="3" type="ORF">FKW77_004836</name>
</gene>
<dbReference type="InterPro" id="IPR051207">
    <property type="entry name" value="ComplexI_NDUFA9_subunit"/>
</dbReference>
<dbReference type="InterPro" id="IPR036291">
    <property type="entry name" value="NAD(P)-bd_dom_sf"/>
</dbReference>
<dbReference type="GO" id="GO:0044877">
    <property type="term" value="F:protein-containing complex binding"/>
    <property type="evidence" value="ECO:0007669"/>
    <property type="project" value="TreeGrafter"/>
</dbReference>
<dbReference type="STRING" id="50376.A0A517L186"/>
<dbReference type="PANTHER" id="PTHR12126:SF16">
    <property type="entry name" value="MIOREX COMPLEX COMPONENT 2"/>
    <property type="match status" value="1"/>
</dbReference>
<dbReference type="InterPro" id="IPR001509">
    <property type="entry name" value="Epimerase_deHydtase"/>
</dbReference>
<sequence>MASAVNKKLVVCGGNGFLGSRICKAAVTRGWTVTSISRSGEPQWSSVTASSTPPPWSESVKWHRADILKPSTYKDELQGADAVVHSMGILLEADYKGVLQGKEPIRAGLSRAFSATKKGSQNPLEQKEGEDLQPQENDGQITYELMNRDSAIVLARESSSKKVPIFIYISAAAGAPILPQRYITTKRAAESTISSSFPSMRSIFIRPGMLYDSSRSITMGLAAVTGIGAMANSLVGGRLTWLMGAGGTKPLKADVVAEAVVESVTEEDIKGPVEVPAIEALANKAWRRGML</sequence>
<proteinExistence type="predicted"/>
<dbReference type="SUPFAM" id="SSF51735">
    <property type="entry name" value="NAD(P)-binding Rossmann-fold domains"/>
    <property type="match status" value="1"/>
</dbReference>
<evidence type="ECO:0000313" key="4">
    <source>
        <dbReference type="Proteomes" id="UP000316270"/>
    </source>
</evidence>
<feature type="region of interest" description="Disordered" evidence="1">
    <location>
        <begin position="116"/>
        <end position="136"/>
    </location>
</feature>
<keyword evidence="4" id="KW-1185">Reference proteome</keyword>
<dbReference type="EMBL" id="CP042187">
    <property type="protein sequence ID" value="QDS69402.1"/>
    <property type="molecule type" value="Genomic_DNA"/>
</dbReference>
<dbReference type="Pfam" id="PF01370">
    <property type="entry name" value="Epimerase"/>
    <property type="match status" value="1"/>
</dbReference>
<dbReference type="AlphaFoldDB" id="A0A517L186"/>
<name>A0A517L186_9PEZI</name>
<dbReference type="OrthoDB" id="276721at2759"/>
<accession>A0A517L186</accession>
<dbReference type="Proteomes" id="UP000316270">
    <property type="component" value="Chromosome 3"/>
</dbReference>
<protein>
    <recommendedName>
        <fullName evidence="2">NAD-dependent epimerase/dehydratase domain-containing protein</fullName>
    </recommendedName>
</protein>
<organism evidence="3 4">
    <name type="scientific">Venturia effusa</name>
    <dbReference type="NCBI Taxonomy" id="50376"/>
    <lineage>
        <taxon>Eukaryota</taxon>
        <taxon>Fungi</taxon>
        <taxon>Dikarya</taxon>
        <taxon>Ascomycota</taxon>
        <taxon>Pezizomycotina</taxon>
        <taxon>Dothideomycetes</taxon>
        <taxon>Pleosporomycetidae</taxon>
        <taxon>Venturiales</taxon>
        <taxon>Venturiaceae</taxon>
        <taxon>Venturia</taxon>
    </lineage>
</organism>
<dbReference type="GO" id="GO:0005739">
    <property type="term" value="C:mitochondrion"/>
    <property type="evidence" value="ECO:0007669"/>
    <property type="project" value="TreeGrafter"/>
</dbReference>
<reference evidence="3 4" key="1">
    <citation type="submission" date="2019-07" db="EMBL/GenBank/DDBJ databases">
        <title>Finished genome of Venturia effusa.</title>
        <authorList>
            <person name="Young C.A."/>
            <person name="Cox M.P."/>
            <person name="Ganley A.R.D."/>
            <person name="David W.J."/>
        </authorList>
    </citation>
    <scope>NUCLEOTIDE SEQUENCE [LARGE SCALE GENOMIC DNA]</scope>
    <source>
        <strain evidence="4">albino</strain>
    </source>
</reference>
<dbReference type="Gene3D" id="3.40.50.720">
    <property type="entry name" value="NAD(P)-binding Rossmann-like Domain"/>
    <property type="match status" value="1"/>
</dbReference>